<evidence type="ECO:0000256" key="3">
    <source>
        <dbReference type="ARBA" id="ARBA00022692"/>
    </source>
</evidence>
<dbReference type="EMBL" id="SNRX01000001">
    <property type="protein sequence ID" value="KAA6303726.1"/>
    <property type="molecule type" value="Genomic_DNA"/>
</dbReference>
<proteinExistence type="predicted"/>
<dbReference type="Pfam" id="PF01554">
    <property type="entry name" value="MatE"/>
    <property type="match status" value="1"/>
</dbReference>
<feature type="transmembrane region" description="Helical" evidence="6">
    <location>
        <begin position="359"/>
        <end position="377"/>
    </location>
</feature>
<reference evidence="7 8" key="1">
    <citation type="submission" date="2019-03" db="EMBL/GenBank/DDBJ databases">
        <title>Single cell metagenomics reveals metabolic interactions within the superorganism composed of flagellate Streblomastix strix and complex community of Bacteroidetes bacteria on its surface.</title>
        <authorList>
            <person name="Treitli S.C."/>
            <person name="Kolisko M."/>
            <person name="Husnik F."/>
            <person name="Keeling P."/>
            <person name="Hampl V."/>
        </authorList>
    </citation>
    <scope>NUCLEOTIDE SEQUENCE [LARGE SCALE GENOMIC DNA]</scope>
    <source>
        <strain evidence="7">St1</strain>
    </source>
</reference>
<dbReference type="GO" id="GO:0042910">
    <property type="term" value="F:xenobiotic transmembrane transporter activity"/>
    <property type="evidence" value="ECO:0007669"/>
    <property type="project" value="InterPro"/>
</dbReference>
<dbReference type="InterPro" id="IPR050833">
    <property type="entry name" value="Poly_Biosynth_Transport"/>
</dbReference>
<evidence type="ECO:0000256" key="6">
    <source>
        <dbReference type="SAM" id="Phobius"/>
    </source>
</evidence>
<feature type="transmembrane region" description="Helical" evidence="6">
    <location>
        <begin position="446"/>
        <end position="468"/>
    </location>
</feature>
<feature type="transmembrane region" description="Helical" evidence="6">
    <location>
        <begin position="474"/>
        <end position="496"/>
    </location>
</feature>
<feature type="transmembrane region" description="Helical" evidence="6">
    <location>
        <begin position="91"/>
        <end position="118"/>
    </location>
</feature>
<evidence type="ECO:0000256" key="5">
    <source>
        <dbReference type="ARBA" id="ARBA00023136"/>
    </source>
</evidence>
<dbReference type="PANTHER" id="PTHR30250">
    <property type="entry name" value="PST FAMILY PREDICTED COLANIC ACID TRANSPORTER"/>
    <property type="match status" value="1"/>
</dbReference>
<gene>
    <name evidence="7" type="ORF">EZS26_000277</name>
</gene>
<feature type="transmembrane region" description="Helical" evidence="6">
    <location>
        <begin position="191"/>
        <end position="213"/>
    </location>
</feature>
<organism evidence="7 8">
    <name type="scientific">Candidatus Ordinivivax streblomastigis</name>
    <dbReference type="NCBI Taxonomy" id="2540710"/>
    <lineage>
        <taxon>Bacteria</taxon>
        <taxon>Pseudomonadati</taxon>
        <taxon>Bacteroidota</taxon>
        <taxon>Bacteroidia</taxon>
        <taxon>Bacteroidales</taxon>
        <taxon>Candidatus Ordinivivax</taxon>
    </lineage>
</organism>
<feature type="transmembrane region" description="Helical" evidence="6">
    <location>
        <begin position="389"/>
        <end position="406"/>
    </location>
</feature>
<dbReference type="Proteomes" id="UP000324575">
    <property type="component" value="Unassembled WGS sequence"/>
</dbReference>
<feature type="transmembrane region" description="Helical" evidence="6">
    <location>
        <begin position="412"/>
        <end position="434"/>
    </location>
</feature>
<dbReference type="PANTHER" id="PTHR30250:SF26">
    <property type="entry name" value="PSMA PROTEIN"/>
    <property type="match status" value="1"/>
</dbReference>
<feature type="transmembrane region" description="Helical" evidence="6">
    <location>
        <begin position="130"/>
        <end position="150"/>
    </location>
</feature>
<evidence type="ECO:0000256" key="2">
    <source>
        <dbReference type="ARBA" id="ARBA00022475"/>
    </source>
</evidence>
<name>A0A5M8P627_9BACT</name>
<accession>A0A5M8P627</accession>
<feature type="transmembrane region" description="Helical" evidence="6">
    <location>
        <begin position="162"/>
        <end position="185"/>
    </location>
</feature>
<feature type="transmembrane region" description="Helical" evidence="6">
    <location>
        <begin position="320"/>
        <end position="339"/>
    </location>
</feature>
<evidence type="ECO:0000256" key="4">
    <source>
        <dbReference type="ARBA" id="ARBA00022989"/>
    </source>
</evidence>
<feature type="transmembrane region" description="Helical" evidence="6">
    <location>
        <begin position="49"/>
        <end position="70"/>
    </location>
</feature>
<keyword evidence="5 6" id="KW-0472">Membrane</keyword>
<comment type="subcellular location">
    <subcellularLocation>
        <location evidence="1">Cell membrane</location>
        <topology evidence="1">Multi-pass membrane protein</topology>
    </subcellularLocation>
</comment>
<evidence type="ECO:0000256" key="1">
    <source>
        <dbReference type="ARBA" id="ARBA00004651"/>
    </source>
</evidence>
<evidence type="ECO:0000313" key="7">
    <source>
        <dbReference type="EMBL" id="KAA6303726.1"/>
    </source>
</evidence>
<dbReference type="GO" id="GO:0005886">
    <property type="term" value="C:plasma membrane"/>
    <property type="evidence" value="ECO:0007669"/>
    <property type="project" value="UniProtKB-SubCell"/>
</dbReference>
<keyword evidence="4 6" id="KW-1133">Transmembrane helix</keyword>
<keyword evidence="2" id="KW-1003">Cell membrane</keyword>
<comment type="caution">
    <text evidence="7">The sequence shown here is derived from an EMBL/GenBank/DDBJ whole genome shotgun (WGS) entry which is preliminary data.</text>
</comment>
<keyword evidence="3 6" id="KW-0812">Transmembrane</keyword>
<dbReference type="InterPro" id="IPR002528">
    <property type="entry name" value="MATE_fam"/>
</dbReference>
<dbReference type="GO" id="GO:0015297">
    <property type="term" value="F:antiporter activity"/>
    <property type="evidence" value="ECO:0007669"/>
    <property type="project" value="InterPro"/>
</dbReference>
<feature type="transmembrane region" description="Helical" evidence="6">
    <location>
        <begin position="21"/>
        <end position="43"/>
    </location>
</feature>
<sequence length="525" mass="58802">MNKVKQSASASHRVVVNTGILYAKMGVTMFISLYTTRLILNSLGATDFGIFNIVGGAIAMLGFLNGAMASATQRFMSYAEGAGDKDKQKSIFNVSVILHFCIALLLGVVLLIAGYFFFNGILNIPAERMYAAHMVYYFMIASTMLTVMTVPYDAVLNAHENMLYYAIVGIVESVLKLVVALIVVYTLSDKLIIYGLLMACISLTVMIIMRVYCRRKYVECTFKPQTYYDKGLMKEMTGFAGWNFLSSFSSIVGQYGLGIVLNHFFGTILNAAQGVANQLSGQLQTFSNTMLKALNPVITKSEGSGNRALMLRASMSGCKFSFFLLAFFAIPFLIDSNFVMKFWLKNVPEWSVLFFRFQIIRSLIEQLTIVLGVSVSAQGDIANMSKVKSIINILPVLFTFLLFYMRCPPYSMYIVWILCWSIIGGGITIYYAVIKCNLSIKDYIKNVVIPCSILFCVVSLIATIPYLLMPIGMIRFICICIVSFVSFILLFWYFALDYREKGTLLQVIHSLQRKSCLIYGLRADK</sequence>
<dbReference type="AlphaFoldDB" id="A0A5M8P627"/>
<protein>
    <submittedName>
        <fullName evidence="7">Uncharacterized protein</fullName>
    </submittedName>
</protein>
<evidence type="ECO:0000313" key="8">
    <source>
        <dbReference type="Proteomes" id="UP000324575"/>
    </source>
</evidence>